<dbReference type="EMBL" id="PVTZ01000001">
    <property type="protein sequence ID" value="PRZ17042.1"/>
    <property type="molecule type" value="Genomic_DNA"/>
</dbReference>
<dbReference type="InterPro" id="IPR007391">
    <property type="entry name" value="Vancomycin_resist_VanW"/>
</dbReference>
<keyword evidence="3" id="KW-1185">Reference proteome</keyword>
<reference evidence="2 3" key="1">
    <citation type="submission" date="2018-03" db="EMBL/GenBank/DDBJ databases">
        <title>Genomic Encyclopedia of Archaeal and Bacterial Type Strains, Phase II (KMG-II): from individual species to whole genera.</title>
        <authorList>
            <person name="Goeker M."/>
        </authorList>
    </citation>
    <scope>NUCLEOTIDE SEQUENCE [LARGE SCALE GENOMIC DNA]</scope>
    <source>
        <strain evidence="2 3">RHA1</strain>
    </source>
</reference>
<evidence type="ECO:0000313" key="2">
    <source>
        <dbReference type="EMBL" id="PRZ17042.1"/>
    </source>
</evidence>
<organism evidence="2 3">
    <name type="scientific">Laceyella sediminis</name>
    <dbReference type="NCBI Taxonomy" id="573074"/>
    <lineage>
        <taxon>Bacteria</taxon>
        <taxon>Bacillati</taxon>
        <taxon>Bacillota</taxon>
        <taxon>Bacilli</taxon>
        <taxon>Bacillales</taxon>
        <taxon>Thermoactinomycetaceae</taxon>
        <taxon>Laceyella</taxon>
    </lineage>
</organism>
<dbReference type="Proteomes" id="UP000238836">
    <property type="component" value="Unassembled WGS sequence"/>
</dbReference>
<sequence>MNKKTHVILLILLVPLLISMPSVPVVAASSPEPAAVDADLSFVPTLVLEHRGQRWVFPLRDIGFDGIDPTTLNRTLALEWIAGVLERDLNRPARSAYYHERRIVPEQAGLKVDRQRIEAWFDRIHEVMGQPLAVPVNIVKPRLTAAKLRRLKEKQIGSYLTYYNEWNRNRAHNIHLATEAIDHKVLMPGEVFSFNKTVGPRSQARGYRPARIIVKGEYSEGVGGGICQTSSTLYNSVDKAGLKIVERQRHSKQVAYVPKGRDATVSWGGPDFKFQNQLNEPILIVARASNGRLLISIYGPEEIHAKPRKVPVAPKQAALLEEVE</sequence>
<evidence type="ECO:0000256" key="1">
    <source>
        <dbReference type="SAM" id="SignalP"/>
    </source>
</evidence>
<keyword evidence="1" id="KW-0732">Signal</keyword>
<name>A0ABX5EUC4_9BACL</name>
<dbReference type="Pfam" id="PF04294">
    <property type="entry name" value="VanW"/>
    <property type="match status" value="1"/>
</dbReference>
<dbReference type="InterPro" id="IPR052913">
    <property type="entry name" value="Glycopeptide_resist_protein"/>
</dbReference>
<comment type="caution">
    <text evidence="2">The sequence shown here is derived from an EMBL/GenBank/DDBJ whole genome shotgun (WGS) entry which is preliminary data.</text>
</comment>
<gene>
    <name evidence="2" type="ORF">CLV36_101133</name>
</gene>
<dbReference type="PANTHER" id="PTHR35788:SF1">
    <property type="entry name" value="EXPORTED PROTEIN"/>
    <property type="match status" value="1"/>
</dbReference>
<protein>
    <submittedName>
        <fullName evidence="2">VanW like protein</fullName>
    </submittedName>
</protein>
<evidence type="ECO:0000313" key="3">
    <source>
        <dbReference type="Proteomes" id="UP000238836"/>
    </source>
</evidence>
<accession>A0ABX5EUC4</accession>
<feature type="signal peptide" evidence="1">
    <location>
        <begin position="1"/>
        <end position="27"/>
    </location>
</feature>
<proteinExistence type="predicted"/>
<dbReference type="RefSeq" id="WP_106341410.1">
    <property type="nucleotide sequence ID" value="NZ_PVTZ01000001.1"/>
</dbReference>
<dbReference type="PANTHER" id="PTHR35788">
    <property type="entry name" value="EXPORTED PROTEIN-RELATED"/>
    <property type="match status" value="1"/>
</dbReference>
<feature type="chain" id="PRO_5045107882" evidence="1">
    <location>
        <begin position="28"/>
        <end position="324"/>
    </location>
</feature>